<dbReference type="AlphaFoldDB" id="A0AAU7FEQ7"/>
<accession>A0AAU7FEQ7</accession>
<dbReference type="Gene3D" id="3.40.630.30">
    <property type="match status" value="1"/>
</dbReference>
<dbReference type="EC" id="2.3.1.-" evidence="2"/>
<evidence type="ECO:0000259" key="1">
    <source>
        <dbReference type="PROSITE" id="PS51186"/>
    </source>
</evidence>
<organism evidence="2">
    <name type="scientific">Chitinibacter mangrovi</name>
    <dbReference type="NCBI Taxonomy" id="3153927"/>
    <lineage>
        <taxon>Bacteria</taxon>
        <taxon>Pseudomonadati</taxon>
        <taxon>Pseudomonadota</taxon>
        <taxon>Betaproteobacteria</taxon>
        <taxon>Neisseriales</taxon>
        <taxon>Chitinibacteraceae</taxon>
        <taxon>Chitinibacter</taxon>
    </lineage>
</organism>
<keyword evidence="2" id="KW-0012">Acyltransferase</keyword>
<name>A0AAU7FEQ7_9NEIS</name>
<gene>
    <name evidence="2" type="ORF">ABHF33_06950</name>
</gene>
<protein>
    <submittedName>
        <fullName evidence="2">GNAT family N-acetyltransferase</fullName>
        <ecNumber evidence="2">2.3.1.-</ecNumber>
    </submittedName>
</protein>
<reference evidence="2" key="1">
    <citation type="submission" date="2024-05" db="EMBL/GenBank/DDBJ databases">
        <authorList>
            <person name="Yang L."/>
            <person name="Pan L."/>
        </authorList>
    </citation>
    <scope>NUCLEOTIDE SEQUENCE</scope>
    <source>
        <strain evidence="2">FCG-7</strain>
    </source>
</reference>
<feature type="domain" description="N-acetyltransferase" evidence="1">
    <location>
        <begin position="7"/>
        <end position="149"/>
    </location>
</feature>
<keyword evidence="2" id="KW-0808">Transferase</keyword>
<proteinExistence type="predicted"/>
<dbReference type="CDD" id="cd04301">
    <property type="entry name" value="NAT_SF"/>
    <property type="match status" value="1"/>
</dbReference>
<dbReference type="PROSITE" id="PS51186">
    <property type="entry name" value="GNAT"/>
    <property type="match status" value="1"/>
</dbReference>
<evidence type="ECO:0000313" key="2">
    <source>
        <dbReference type="EMBL" id="XBM01998.1"/>
    </source>
</evidence>
<dbReference type="SUPFAM" id="SSF55729">
    <property type="entry name" value="Acyl-CoA N-acyltransferases (Nat)"/>
    <property type="match status" value="1"/>
</dbReference>
<sequence length="153" mass="17045">MRTWRWYAFADFDAQTLFAYLRLRQNVFIVEQACVYPDIDELDRLSTHLLGWQDGQIVACLRLVPPGLKFAEPSIGRVITAPQARGTGVGHVLLDLGLKGSTEQYPGQNNRIGAQAHLQAFYAAHGFVTVSEPYDEDGIAHVDMLWQASVADV</sequence>
<dbReference type="Pfam" id="PF13673">
    <property type="entry name" value="Acetyltransf_10"/>
    <property type="match status" value="1"/>
</dbReference>
<dbReference type="InterPro" id="IPR016181">
    <property type="entry name" value="Acyl_CoA_acyltransferase"/>
</dbReference>
<dbReference type="KEGG" id="cmav:ABHF33_06950"/>
<dbReference type="InterPro" id="IPR000182">
    <property type="entry name" value="GNAT_dom"/>
</dbReference>
<dbReference type="GO" id="GO:0016747">
    <property type="term" value="F:acyltransferase activity, transferring groups other than amino-acyl groups"/>
    <property type="evidence" value="ECO:0007669"/>
    <property type="project" value="InterPro"/>
</dbReference>
<dbReference type="EMBL" id="CP157355">
    <property type="protein sequence ID" value="XBM01998.1"/>
    <property type="molecule type" value="Genomic_DNA"/>
</dbReference>
<dbReference type="RefSeq" id="WP_348946257.1">
    <property type="nucleotide sequence ID" value="NZ_CP157355.1"/>
</dbReference>